<feature type="transmembrane region" description="Helical" evidence="7">
    <location>
        <begin position="289"/>
        <end position="308"/>
    </location>
</feature>
<dbReference type="CDD" id="cd06173">
    <property type="entry name" value="MFS_MefA_like"/>
    <property type="match status" value="1"/>
</dbReference>
<feature type="transmembrane region" description="Helical" evidence="7">
    <location>
        <begin position="46"/>
        <end position="67"/>
    </location>
</feature>
<dbReference type="InterPro" id="IPR011701">
    <property type="entry name" value="MFS"/>
</dbReference>
<dbReference type="GO" id="GO:0005886">
    <property type="term" value="C:plasma membrane"/>
    <property type="evidence" value="ECO:0007669"/>
    <property type="project" value="UniProtKB-SubCell"/>
</dbReference>
<dbReference type="RefSeq" id="WP_015351673.1">
    <property type="nucleotide sequence ID" value="NC_020126.1"/>
</dbReference>
<feature type="transmembrane region" description="Helical" evidence="7">
    <location>
        <begin position="227"/>
        <end position="249"/>
    </location>
</feature>
<dbReference type="GO" id="GO:0022857">
    <property type="term" value="F:transmembrane transporter activity"/>
    <property type="evidence" value="ECO:0007669"/>
    <property type="project" value="InterPro"/>
</dbReference>
<reference evidence="9 10" key="1">
    <citation type="journal article" date="2013" name="Genome Announc.">
        <title>Complete genome sequence of Myxococcus stipitatus strain DSM 14675, a fruiting myxobacterium.</title>
        <authorList>
            <person name="Huntley S."/>
            <person name="Kneip S."/>
            <person name="Treuner-Lange A."/>
            <person name="Sogaard-Andersen L."/>
        </authorList>
    </citation>
    <scope>NUCLEOTIDE SEQUENCE [LARGE SCALE GENOMIC DNA]</scope>
    <source>
        <strain evidence="10">DSM 14675 / JCM 12634 / Mx s8</strain>
    </source>
</reference>
<feature type="transmembrane region" description="Helical" evidence="7">
    <location>
        <begin position="402"/>
        <end position="423"/>
    </location>
</feature>
<feature type="transmembrane region" description="Helical" evidence="7">
    <location>
        <begin position="12"/>
        <end position="40"/>
    </location>
</feature>
<dbReference type="EMBL" id="CP004025">
    <property type="protein sequence ID" value="AGC47418.1"/>
    <property type="molecule type" value="Genomic_DNA"/>
</dbReference>
<dbReference type="AlphaFoldDB" id="L7UHE9"/>
<keyword evidence="4 7" id="KW-0812">Transmembrane</keyword>
<name>L7UHE9_MYXSD</name>
<dbReference type="eggNOG" id="COG0477">
    <property type="taxonomic scope" value="Bacteria"/>
</dbReference>
<evidence type="ECO:0000256" key="6">
    <source>
        <dbReference type="ARBA" id="ARBA00023136"/>
    </source>
</evidence>
<keyword evidence="2" id="KW-0813">Transport</keyword>
<keyword evidence="3" id="KW-1003">Cell membrane</keyword>
<evidence type="ECO:0000256" key="7">
    <source>
        <dbReference type="SAM" id="Phobius"/>
    </source>
</evidence>
<accession>L7UHE9</accession>
<sequence>MTSPETSRRGLATFAVLWFGQLVSILGSGLTSFALGIWVYEQTGSVTRFATMTLCAVAPMVLLAPVAGVVVDRWDRKRVMLVSDTVAALSTLCMLLLYSSGNLQLWHVYLGVCLTAVADAFQEPAFVAASTVLIPERHLGRASGLLQLAQAAGRTLAPPLAGLLMMKLGLSTVMMLDLAAFGLAVVANLLVRVPPPPPSAQGAAQAQEGWVSNLTFGVRFIFRRPGLVGLIAFFSVVNLTLGMAEILVTPLVLQSFTMVELGQVLACSGVGMVAGSALMTVWGGPRRRLTGIVGSGILYGASLMLAGLQPSLLLIATGAFLLTFFNPPIASCSQALWQTLVPADLQGRVFAARMALAWMSTPVAYVISGLLADHVFEPGMRPGGTFAPVFGGLLGMGPGRGIALMMVLMGLLAMVAGVALALFRPARELETIAPETPPRAVGAG</sequence>
<comment type="subcellular location">
    <subcellularLocation>
        <location evidence="1">Cell membrane</location>
        <topology evidence="1">Multi-pass membrane protein</topology>
    </subcellularLocation>
</comment>
<feature type="transmembrane region" description="Helical" evidence="7">
    <location>
        <begin position="79"/>
        <end position="98"/>
    </location>
</feature>
<evidence type="ECO:0000256" key="2">
    <source>
        <dbReference type="ARBA" id="ARBA00022448"/>
    </source>
</evidence>
<organism evidence="9 10">
    <name type="scientific">Myxococcus stipitatus (strain DSM 14675 / JCM 12634 / Mx s8)</name>
    <dbReference type="NCBI Taxonomy" id="1278073"/>
    <lineage>
        <taxon>Bacteria</taxon>
        <taxon>Pseudomonadati</taxon>
        <taxon>Myxococcota</taxon>
        <taxon>Myxococcia</taxon>
        <taxon>Myxococcales</taxon>
        <taxon>Cystobacterineae</taxon>
        <taxon>Myxococcaceae</taxon>
        <taxon>Myxococcus</taxon>
    </lineage>
</organism>
<dbReference type="Proteomes" id="UP000011131">
    <property type="component" value="Chromosome"/>
</dbReference>
<dbReference type="PANTHER" id="PTHR43266">
    <property type="entry name" value="MACROLIDE-EFFLUX PROTEIN"/>
    <property type="match status" value="1"/>
</dbReference>
<evidence type="ECO:0000259" key="8">
    <source>
        <dbReference type="PROSITE" id="PS50850"/>
    </source>
</evidence>
<dbReference type="InterPro" id="IPR020846">
    <property type="entry name" value="MFS_dom"/>
</dbReference>
<keyword evidence="10" id="KW-1185">Reference proteome</keyword>
<evidence type="ECO:0000313" key="10">
    <source>
        <dbReference type="Proteomes" id="UP000011131"/>
    </source>
</evidence>
<dbReference type="OrthoDB" id="9809918at2"/>
<dbReference type="STRING" id="1278073.MYSTI_06145"/>
<feature type="domain" description="Major facilitator superfamily (MFS) profile" evidence="8">
    <location>
        <begin position="13"/>
        <end position="428"/>
    </location>
</feature>
<dbReference type="PATRIC" id="fig|1278073.3.peg.6233"/>
<protein>
    <submittedName>
        <fullName evidence="9">Major facilitator family transporter</fullName>
    </submittedName>
</protein>
<dbReference type="HOGENOM" id="CLU_034180_16_0_7"/>
<dbReference type="Gene3D" id="1.20.1250.20">
    <property type="entry name" value="MFS general substrate transporter like domains"/>
    <property type="match status" value="1"/>
</dbReference>
<keyword evidence="5 7" id="KW-1133">Transmembrane helix</keyword>
<proteinExistence type="predicted"/>
<dbReference type="PROSITE" id="PS50850">
    <property type="entry name" value="MFS"/>
    <property type="match status" value="1"/>
</dbReference>
<evidence type="ECO:0000256" key="1">
    <source>
        <dbReference type="ARBA" id="ARBA00004651"/>
    </source>
</evidence>
<gene>
    <name evidence="9" type="ordered locus">MYSTI_06145</name>
</gene>
<evidence type="ECO:0000256" key="4">
    <source>
        <dbReference type="ARBA" id="ARBA00022692"/>
    </source>
</evidence>
<feature type="transmembrane region" description="Helical" evidence="7">
    <location>
        <begin position="168"/>
        <end position="191"/>
    </location>
</feature>
<evidence type="ECO:0000256" key="5">
    <source>
        <dbReference type="ARBA" id="ARBA00022989"/>
    </source>
</evidence>
<feature type="transmembrane region" description="Helical" evidence="7">
    <location>
        <begin position="261"/>
        <end position="282"/>
    </location>
</feature>
<dbReference type="Pfam" id="PF07690">
    <property type="entry name" value="MFS_1"/>
    <property type="match status" value="1"/>
</dbReference>
<feature type="transmembrane region" description="Helical" evidence="7">
    <location>
        <begin position="349"/>
        <end position="372"/>
    </location>
</feature>
<dbReference type="KEGG" id="msd:MYSTI_06145"/>
<evidence type="ECO:0000256" key="3">
    <source>
        <dbReference type="ARBA" id="ARBA00022475"/>
    </source>
</evidence>
<dbReference type="SUPFAM" id="SSF103473">
    <property type="entry name" value="MFS general substrate transporter"/>
    <property type="match status" value="1"/>
</dbReference>
<evidence type="ECO:0000313" key="9">
    <source>
        <dbReference type="EMBL" id="AGC47418.1"/>
    </source>
</evidence>
<feature type="transmembrane region" description="Helical" evidence="7">
    <location>
        <begin position="314"/>
        <end position="337"/>
    </location>
</feature>
<dbReference type="InterPro" id="IPR036259">
    <property type="entry name" value="MFS_trans_sf"/>
</dbReference>
<keyword evidence="6 7" id="KW-0472">Membrane</keyword>
<dbReference type="PANTHER" id="PTHR43266:SF2">
    <property type="entry name" value="MAJOR FACILITATOR SUPERFAMILY (MFS) PROFILE DOMAIN-CONTAINING PROTEIN"/>
    <property type="match status" value="1"/>
</dbReference>